<keyword evidence="3" id="KW-1185">Reference proteome</keyword>
<proteinExistence type="predicted"/>
<gene>
    <name evidence="2" type="ORF">ANCCAN_14072</name>
</gene>
<sequence length="145" mass="15754">MAEVPLREQVAQGITDTIAKRYRDKRRAAMHAAEKAHRTPRFGSARSSSLSMATLSPAARRLVSNQLGIRLPSSAQHMRLVPPTRPSTSRLTPVVRASVTPSKQSSSTAARVEKPLSPITDNLMPISADESGTSQEGRCRASDFF</sequence>
<dbReference type="AlphaFoldDB" id="A0A368G6D8"/>
<reference evidence="2 3" key="1">
    <citation type="submission" date="2014-10" db="EMBL/GenBank/DDBJ databases">
        <title>Draft genome of the hookworm Ancylostoma caninum.</title>
        <authorList>
            <person name="Mitreva M."/>
        </authorList>
    </citation>
    <scope>NUCLEOTIDE SEQUENCE [LARGE SCALE GENOMIC DNA]</scope>
    <source>
        <strain evidence="2 3">Baltimore</strain>
    </source>
</reference>
<evidence type="ECO:0000313" key="2">
    <source>
        <dbReference type="EMBL" id="RCN39994.1"/>
    </source>
</evidence>
<evidence type="ECO:0000256" key="1">
    <source>
        <dbReference type="SAM" id="MobiDB-lite"/>
    </source>
</evidence>
<feature type="region of interest" description="Disordered" evidence="1">
    <location>
        <begin position="74"/>
        <end position="145"/>
    </location>
</feature>
<dbReference type="Proteomes" id="UP000252519">
    <property type="component" value="Unassembled WGS sequence"/>
</dbReference>
<dbReference type="OrthoDB" id="19679at2759"/>
<dbReference type="EMBL" id="JOJR01000309">
    <property type="protein sequence ID" value="RCN39994.1"/>
    <property type="molecule type" value="Genomic_DNA"/>
</dbReference>
<comment type="caution">
    <text evidence="2">The sequence shown here is derived from an EMBL/GenBank/DDBJ whole genome shotgun (WGS) entry which is preliminary data.</text>
</comment>
<feature type="compositionally biased region" description="Polar residues" evidence="1">
    <location>
        <begin position="99"/>
        <end position="109"/>
    </location>
</feature>
<dbReference type="STRING" id="29170.A0A368G6D8"/>
<organism evidence="2 3">
    <name type="scientific">Ancylostoma caninum</name>
    <name type="common">Dog hookworm</name>
    <dbReference type="NCBI Taxonomy" id="29170"/>
    <lineage>
        <taxon>Eukaryota</taxon>
        <taxon>Metazoa</taxon>
        <taxon>Ecdysozoa</taxon>
        <taxon>Nematoda</taxon>
        <taxon>Chromadorea</taxon>
        <taxon>Rhabditida</taxon>
        <taxon>Rhabditina</taxon>
        <taxon>Rhabditomorpha</taxon>
        <taxon>Strongyloidea</taxon>
        <taxon>Ancylostomatidae</taxon>
        <taxon>Ancylostomatinae</taxon>
        <taxon>Ancylostoma</taxon>
    </lineage>
</organism>
<protein>
    <submittedName>
        <fullName evidence="2">Uncharacterized protein</fullName>
    </submittedName>
</protein>
<accession>A0A368G6D8</accession>
<name>A0A368G6D8_ANCCA</name>
<evidence type="ECO:0000313" key="3">
    <source>
        <dbReference type="Proteomes" id="UP000252519"/>
    </source>
</evidence>